<keyword evidence="2" id="KW-1185">Reference proteome</keyword>
<gene>
    <name evidence="1" type="ORF">PVAND_004023</name>
</gene>
<dbReference type="OrthoDB" id="42561at2759"/>
<organism evidence="1 2">
    <name type="scientific">Polypedilum vanderplanki</name>
    <name type="common">Sleeping chironomid midge</name>
    <dbReference type="NCBI Taxonomy" id="319348"/>
    <lineage>
        <taxon>Eukaryota</taxon>
        <taxon>Metazoa</taxon>
        <taxon>Ecdysozoa</taxon>
        <taxon>Arthropoda</taxon>
        <taxon>Hexapoda</taxon>
        <taxon>Insecta</taxon>
        <taxon>Pterygota</taxon>
        <taxon>Neoptera</taxon>
        <taxon>Endopterygota</taxon>
        <taxon>Diptera</taxon>
        <taxon>Nematocera</taxon>
        <taxon>Chironomoidea</taxon>
        <taxon>Chironomidae</taxon>
        <taxon>Chironominae</taxon>
        <taxon>Polypedilum</taxon>
        <taxon>Polypedilum</taxon>
    </lineage>
</organism>
<accession>A0A9J6BWG4</accession>
<name>A0A9J6BWG4_POLVA</name>
<dbReference type="Proteomes" id="UP001107558">
    <property type="component" value="Chromosome 3"/>
</dbReference>
<proteinExistence type="predicted"/>
<reference evidence="1" key="1">
    <citation type="submission" date="2021-03" db="EMBL/GenBank/DDBJ databases">
        <title>Chromosome level genome of the anhydrobiotic midge Polypedilum vanderplanki.</title>
        <authorList>
            <person name="Yoshida Y."/>
            <person name="Kikawada T."/>
            <person name="Gusev O."/>
        </authorList>
    </citation>
    <scope>NUCLEOTIDE SEQUENCE</scope>
    <source>
        <strain evidence="1">NIAS01</strain>
        <tissue evidence="1">Whole body or cell culture</tissue>
    </source>
</reference>
<evidence type="ECO:0000313" key="2">
    <source>
        <dbReference type="Proteomes" id="UP001107558"/>
    </source>
</evidence>
<protein>
    <submittedName>
        <fullName evidence="1">Uncharacterized protein</fullName>
    </submittedName>
</protein>
<evidence type="ECO:0000313" key="1">
    <source>
        <dbReference type="EMBL" id="KAG5674032.1"/>
    </source>
</evidence>
<sequence length="84" mass="9566">MLSYNSSEYNFLGKKQETRFTSPEVIDNWIVTSDSDHNEGHSKCTFKTSAAGYGLWSGVVTSLLPQDGRIKKSRILQYKKPKTY</sequence>
<dbReference type="AlphaFoldDB" id="A0A9J6BWG4"/>
<comment type="caution">
    <text evidence="1">The sequence shown here is derived from an EMBL/GenBank/DDBJ whole genome shotgun (WGS) entry which is preliminary data.</text>
</comment>
<dbReference type="EMBL" id="JADBJN010000003">
    <property type="protein sequence ID" value="KAG5674032.1"/>
    <property type="molecule type" value="Genomic_DNA"/>
</dbReference>